<organism evidence="1 2">
    <name type="scientific">Melia azedarach</name>
    <name type="common">Chinaberry tree</name>
    <dbReference type="NCBI Taxonomy" id="155640"/>
    <lineage>
        <taxon>Eukaryota</taxon>
        <taxon>Viridiplantae</taxon>
        <taxon>Streptophyta</taxon>
        <taxon>Embryophyta</taxon>
        <taxon>Tracheophyta</taxon>
        <taxon>Spermatophyta</taxon>
        <taxon>Magnoliopsida</taxon>
        <taxon>eudicotyledons</taxon>
        <taxon>Gunneridae</taxon>
        <taxon>Pentapetalae</taxon>
        <taxon>rosids</taxon>
        <taxon>malvids</taxon>
        <taxon>Sapindales</taxon>
        <taxon>Meliaceae</taxon>
        <taxon>Melia</taxon>
    </lineage>
</organism>
<sequence length="369" mass="40486">MEFRSKSNSLQTILDSPVVMGKTVMAMKKDGLTQVIQSIIFKRQEEEIDEPFYVLDLGVLANLYEKWTSYLPMIHPYYAVKCNSDTTLLGALVALGSNFDCASRAEIEAVLTLGVSPDRIIYANPCKPQSHINYAASVGVNLTAFDSTEELDKIRKWHPKCDLLIRIKVPDDSKAVYPQDSKFGAHPDEIVPLHQAAQASRLNVIGVSFHIGSAAKDFSAFRGAIAAAEMVFETSPRFGMTKMRVLDIGGGFGSDPHFHEAASIIKEALDSYFPKESGLTVIAKCTPFACKSNPENLTCKGLRSYKSTVFGPTCDADDKISTDHYLPELQTGDWLLFTDIGAYTAACGSNYNGFNTADIETRLVYSGTN</sequence>
<reference evidence="1 2" key="1">
    <citation type="journal article" date="2023" name="Science">
        <title>Complex scaffold remodeling in plant triterpene biosynthesis.</title>
        <authorList>
            <person name="De La Pena R."/>
            <person name="Hodgson H."/>
            <person name="Liu J.C."/>
            <person name="Stephenson M.J."/>
            <person name="Martin A.C."/>
            <person name="Owen C."/>
            <person name="Harkess A."/>
            <person name="Leebens-Mack J."/>
            <person name="Jimenez L.E."/>
            <person name="Osbourn A."/>
            <person name="Sattely E.S."/>
        </authorList>
    </citation>
    <scope>NUCLEOTIDE SEQUENCE [LARGE SCALE GENOMIC DNA]</scope>
    <source>
        <strain evidence="2">cv. JPN11</strain>
        <tissue evidence="1">Leaf</tissue>
    </source>
</reference>
<proteinExistence type="predicted"/>
<dbReference type="EMBL" id="CM051398">
    <property type="protein sequence ID" value="KAJ4718802.1"/>
    <property type="molecule type" value="Genomic_DNA"/>
</dbReference>
<comment type="caution">
    <text evidence="1">The sequence shown here is derived from an EMBL/GenBank/DDBJ whole genome shotgun (WGS) entry which is preliminary data.</text>
</comment>
<dbReference type="Proteomes" id="UP001164539">
    <property type="component" value="Chromosome 5"/>
</dbReference>
<accession>A0ACC1Y6R3</accession>
<keyword evidence="2" id="KW-1185">Reference proteome</keyword>
<gene>
    <name evidence="1" type="ORF">OWV82_010438</name>
</gene>
<evidence type="ECO:0000313" key="2">
    <source>
        <dbReference type="Proteomes" id="UP001164539"/>
    </source>
</evidence>
<evidence type="ECO:0000313" key="1">
    <source>
        <dbReference type="EMBL" id="KAJ4718802.1"/>
    </source>
</evidence>
<protein>
    <submittedName>
        <fullName evidence="1">Ornithine decarboxylase</fullName>
    </submittedName>
</protein>
<name>A0ACC1Y6R3_MELAZ</name>